<accession>A0ABQ9XM00</accession>
<protein>
    <recommendedName>
        <fullName evidence="1">SPRY domain-containing protein</fullName>
    </recommendedName>
</protein>
<proteinExistence type="predicted"/>
<evidence type="ECO:0000259" key="1">
    <source>
        <dbReference type="Pfam" id="PF00622"/>
    </source>
</evidence>
<dbReference type="InterPro" id="IPR013320">
    <property type="entry name" value="ConA-like_dom_sf"/>
</dbReference>
<sequence length="191" mass="21592">MPKLFVVEDEDPEISFKTMNDLRVICKKREFLWKDEGSSTICVNKVLKEGVWLAEVVFLSRNPKTGKGAIGICKKGWLESHKTTFMGNDPDSIDYNANGELFYKSDSYPGNEQWAFSNIIGAEINMENKTVAFFVNRVLQQHAFSNIPDEVQFGVCGGFTDAGVRLVTFKQLPGPSFDDSQSSMTFHKWNK</sequence>
<comment type="caution">
    <text evidence="2">The sequence shown here is derived from an EMBL/GenBank/DDBJ whole genome shotgun (WGS) entry which is preliminary data.</text>
</comment>
<dbReference type="SUPFAM" id="SSF49899">
    <property type="entry name" value="Concanavalin A-like lectins/glucanases"/>
    <property type="match status" value="1"/>
</dbReference>
<name>A0ABQ9XM00_9EUKA</name>
<dbReference type="InterPro" id="IPR003877">
    <property type="entry name" value="SPRY_dom"/>
</dbReference>
<evidence type="ECO:0000313" key="3">
    <source>
        <dbReference type="Proteomes" id="UP001281761"/>
    </source>
</evidence>
<reference evidence="2 3" key="1">
    <citation type="journal article" date="2022" name="bioRxiv">
        <title>Genomics of Preaxostyla Flagellates Illuminates Evolutionary Transitions and the Path Towards Mitochondrial Loss.</title>
        <authorList>
            <person name="Novak L.V.F."/>
            <person name="Treitli S.C."/>
            <person name="Pyrih J."/>
            <person name="Halakuc P."/>
            <person name="Pipaliya S.V."/>
            <person name="Vacek V."/>
            <person name="Brzon O."/>
            <person name="Soukal P."/>
            <person name="Eme L."/>
            <person name="Dacks J.B."/>
            <person name="Karnkowska A."/>
            <person name="Elias M."/>
            <person name="Hampl V."/>
        </authorList>
    </citation>
    <scope>NUCLEOTIDE SEQUENCE [LARGE SCALE GENOMIC DNA]</scope>
    <source>
        <strain evidence="2">NAU3</strain>
        <tissue evidence="2">Gut</tissue>
    </source>
</reference>
<dbReference type="Pfam" id="PF00622">
    <property type="entry name" value="SPRY"/>
    <property type="match status" value="1"/>
</dbReference>
<gene>
    <name evidence="2" type="ORF">BLNAU_11577</name>
</gene>
<feature type="domain" description="SPRY" evidence="1">
    <location>
        <begin position="62"/>
        <end position="150"/>
    </location>
</feature>
<evidence type="ECO:0000313" key="2">
    <source>
        <dbReference type="EMBL" id="KAK2953443.1"/>
    </source>
</evidence>
<dbReference type="Gene3D" id="2.60.120.920">
    <property type="match status" value="1"/>
</dbReference>
<dbReference type="EMBL" id="JARBJD010000091">
    <property type="protein sequence ID" value="KAK2953443.1"/>
    <property type="molecule type" value="Genomic_DNA"/>
</dbReference>
<organism evidence="2 3">
    <name type="scientific">Blattamonas nauphoetae</name>
    <dbReference type="NCBI Taxonomy" id="2049346"/>
    <lineage>
        <taxon>Eukaryota</taxon>
        <taxon>Metamonada</taxon>
        <taxon>Preaxostyla</taxon>
        <taxon>Oxymonadida</taxon>
        <taxon>Blattamonas</taxon>
    </lineage>
</organism>
<dbReference type="InterPro" id="IPR043136">
    <property type="entry name" value="B30.2/SPRY_sf"/>
</dbReference>
<dbReference type="Proteomes" id="UP001281761">
    <property type="component" value="Unassembled WGS sequence"/>
</dbReference>
<keyword evidence="3" id="KW-1185">Reference proteome</keyword>